<keyword evidence="3" id="KW-1185">Reference proteome</keyword>
<name>A0A9P8SER7_9HYPO</name>
<dbReference type="GeneID" id="68359740"/>
<dbReference type="Proteomes" id="UP000824596">
    <property type="component" value="Unassembled WGS sequence"/>
</dbReference>
<protein>
    <submittedName>
        <fullName evidence="2">Uncharacterized protein</fullName>
    </submittedName>
</protein>
<feature type="compositionally biased region" description="Pro residues" evidence="1">
    <location>
        <begin position="60"/>
        <end position="71"/>
    </location>
</feature>
<accession>A0A9P8SER7</accession>
<evidence type="ECO:0000313" key="3">
    <source>
        <dbReference type="Proteomes" id="UP000824596"/>
    </source>
</evidence>
<feature type="region of interest" description="Disordered" evidence="1">
    <location>
        <begin position="55"/>
        <end position="91"/>
    </location>
</feature>
<dbReference type="RefSeq" id="XP_044715824.1">
    <property type="nucleotide sequence ID" value="XM_044869082.1"/>
</dbReference>
<dbReference type="EMBL" id="JAIZPD010000016">
    <property type="protein sequence ID" value="KAH0958311.1"/>
    <property type="molecule type" value="Genomic_DNA"/>
</dbReference>
<comment type="caution">
    <text evidence="2">The sequence shown here is derived from an EMBL/GenBank/DDBJ whole genome shotgun (WGS) entry which is preliminary data.</text>
</comment>
<gene>
    <name evidence="2" type="ORF">HRG_10612</name>
</gene>
<organism evidence="2 3">
    <name type="scientific">Hirsutella rhossiliensis</name>
    <dbReference type="NCBI Taxonomy" id="111463"/>
    <lineage>
        <taxon>Eukaryota</taxon>
        <taxon>Fungi</taxon>
        <taxon>Dikarya</taxon>
        <taxon>Ascomycota</taxon>
        <taxon>Pezizomycotina</taxon>
        <taxon>Sordariomycetes</taxon>
        <taxon>Hypocreomycetidae</taxon>
        <taxon>Hypocreales</taxon>
        <taxon>Ophiocordycipitaceae</taxon>
        <taxon>Hirsutella</taxon>
    </lineage>
</organism>
<proteinExistence type="predicted"/>
<evidence type="ECO:0000256" key="1">
    <source>
        <dbReference type="SAM" id="MobiDB-lite"/>
    </source>
</evidence>
<evidence type="ECO:0000313" key="2">
    <source>
        <dbReference type="EMBL" id="KAH0958311.1"/>
    </source>
</evidence>
<dbReference type="AlphaFoldDB" id="A0A9P8SER7"/>
<reference evidence="2" key="1">
    <citation type="submission" date="2021-09" db="EMBL/GenBank/DDBJ databases">
        <title>A high-quality genome of the endoparasitic fungus Hirsutella rhossiliensis with a comparison of Hirsutella genomes reveals transposable elements contributing to genome size variation.</title>
        <authorList>
            <person name="Lin R."/>
            <person name="Jiao Y."/>
            <person name="Sun X."/>
            <person name="Ling J."/>
            <person name="Xie B."/>
            <person name="Cheng X."/>
        </authorList>
    </citation>
    <scope>NUCLEOTIDE SEQUENCE</scope>
    <source>
        <strain evidence="2">HR02</strain>
    </source>
</reference>
<sequence>MPSLKRGRTESFVDAVLAAADDDSAAAAAPARAAATAPTAAAAASTTLFALTSPLRVTTPSPPLPVTPGPSAPASVSATPKAGSYGQARGATKKRLTAAAAAYRNLRALDVTTTVQRTAGTNTYHEVT</sequence>